<dbReference type="EMBL" id="CM020619">
    <property type="protein sequence ID" value="KAK1864085.1"/>
    <property type="molecule type" value="Genomic_DNA"/>
</dbReference>
<comment type="caution">
    <text evidence="1">The sequence shown here is derived from an EMBL/GenBank/DDBJ whole genome shotgun (WGS) entry which is preliminary data.</text>
</comment>
<reference evidence="1" key="1">
    <citation type="submission" date="2019-11" db="EMBL/GenBank/DDBJ databases">
        <title>Nori genome reveals adaptations in red seaweeds to the harsh intertidal environment.</title>
        <authorList>
            <person name="Wang D."/>
            <person name="Mao Y."/>
        </authorList>
    </citation>
    <scope>NUCLEOTIDE SEQUENCE</scope>
    <source>
        <tissue evidence="1">Gametophyte</tissue>
    </source>
</reference>
<keyword evidence="2" id="KW-1185">Reference proteome</keyword>
<evidence type="ECO:0000313" key="1">
    <source>
        <dbReference type="EMBL" id="KAK1864085.1"/>
    </source>
</evidence>
<name>A0ACC3C1S2_PYRYE</name>
<dbReference type="Proteomes" id="UP000798662">
    <property type="component" value="Chromosome 2"/>
</dbReference>
<evidence type="ECO:0000313" key="2">
    <source>
        <dbReference type="Proteomes" id="UP000798662"/>
    </source>
</evidence>
<gene>
    <name evidence="1" type="ORF">I4F81_006635</name>
</gene>
<sequence length="785" mass="79367">MAPAGTAARPPRVLRRVAAAAAAVAVAAVAAAAAAAAAAATTATVAGASASLPSAAPAGGSARFLAAIDAAAAATAAAGPPRGGGHPFLDALAAACRRAVAAPLRGAPPGGAAAAAPAAGRQAAAAAGDGLARRIEELLAEPLAATGGGISYAVARGGVTIAAGALGEADVELGVPMTAASRTDLASVTKQFTAFLLFWLDHRGALSLDDDVRTYVPELPRYPGATVTLRHIVHHASGLLDHLVPLYLSLGGVEDNLPRPSLLATIFRQTRLRFQPGTAWEYSNTNYELAGLVAERVTGKPLARLFREVIFDPLGMKDSDLYDSQLRMYSGLASSYDVNITEAPVPGGPFAVSQVRAPRQAVGIGATGIVTTPADLLRWADNYRNNTLGGGRGLVEAMLTPYVLRAANGTALPGDYTGSGGYGGGLFIEDAPINETTTVRLIHHGGAIAGYRSMFLLVPDEGLAIVLQATSSVFGSDIFQAAGKIALLTAPDALGGGEDGNSPEPTAVKDTPDATDEPMATPSPAPSVAVSRKALAAAAGVWVMDGVQGAAGTFEVRVHCKDVATTGGKKRQAEGDSSSDDDDDRRESGAGCQLFVDLGWLSRSLLTPVSATRFVGDLAGLPGALSMEVSPPANSTTTAELSVMLPDQSGTGTAAPVTQTATRLPALQVGAAALAAAAGTYTSDEVGVTYTFVPRGGGLGLVVDGEEGRLGSTLLPCCVDAAGDWGGTYTSARPALVSQAELGGRRPWLTMTFRGDAAALDAEDNADGRGDLAGVPFRREGTCPA</sequence>
<proteinExistence type="predicted"/>
<organism evidence="1 2">
    <name type="scientific">Pyropia yezoensis</name>
    <name type="common">Susabi-nori</name>
    <name type="synonym">Porphyra yezoensis</name>
    <dbReference type="NCBI Taxonomy" id="2788"/>
    <lineage>
        <taxon>Eukaryota</taxon>
        <taxon>Rhodophyta</taxon>
        <taxon>Bangiophyceae</taxon>
        <taxon>Bangiales</taxon>
        <taxon>Bangiaceae</taxon>
        <taxon>Pyropia</taxon>
    </lineage>
</organism>
<accession>A0ACC3C1S2</accession>
<protein>
    <submittedName>
        <fullName evidence="1">Uncharacterized protein</fullName>
    </submittedName>
</protein>